<evidence type="ECO:0000259" key="4">
    <source>
        <dbReference type="SMART" id="SM00382"/>
    </source>
</evidence>
<protein>
    <submittedName>
        <fullName evidence="5">AAA family ATPase</fullName>
    </submittedName>
</protein>
<evidence type="ECO:0000313" key="6">
    <source>
        <dbReference type="Proteomes" id="UP001139031"/>
    </source>
</evidence>
<evidence type="ECO:0000256" key="1">
    <source>
        <dbReference type="ARBA" id="ARBA00006914"/>
    </source>
</evidence>
<dbReference type="Proteomes" id="UP001139031">
    <property type="component" value="Unassembled WGS sequence"/>
</dbReference>
<dbReference type="Pfam" id="PF00004">
    <property type="entry name" value="AAA"/>
    <property type="match status" value="1"/>
</dbReference>
<dbReference type="EMBL" id="JAIRAU010000044">
    <property type="protein sequence ID" value="MBZ5713784.1"/>
    <property type="molecule type" value="Genomic_DNA"/>
</dbReference>
<dbReference type="InterPro" id="IPR003959">
    <property type="entry name" value="ATPase_AAA_core"/>
</dbReference>
<accession>A0ABS7U008</accession>
<dbReference type="Gene3D" id="3.40.50.300">
    <property type="entry name" value="P-loop containing nucleotide triphosphate hydrolases"/>
    <property type="match status" value="1"/>
</dbReference>
<dbReference type="InterPro" id="IPR003593">
    <property type="entry name" value="AAA+_ATPase"/>
</dbReference>
<dbReference type="PANTHER" id="PTHR23073">
    <property type="entry name" value="26S PROTEASOME REGULATORY SUBUNIT"/>
    <property type="match status" value="1"/>
</dbReference>
<sequence>MSELTLLETKHPDKSARRRFDGLLGIDAQKQRLLEDLVLMLAPEEFEKWRERHHPRGLPFADAGAASSRLLLLSGEVGCGKTALASSVATPLADRLERRVLVLETPSDIRGWGRVGEISARLTDAFTQAKARAREFDAALLIIDEADDLATSRAQMQAHHEDRAGLNVLLKQLDLLAREKVPLVTLLITNRASALDPAVLRRAASHLKFARPDADARAELFKAMLHKAHASERDIADLVDASTRADVPFSYSDLTERLGRLALRRAWSADRPFSASVVRETLEGLEPSPLVGDGSD</sequence>
<reference evidence="5" key="1">
    <citation type="submission" date="2021-08" db="EMBL/GenBank/DDBJ databases">
        <authorList>
            <person name="Stevens D.C."/>
        </authorList>
    </citation>
    <scope>NUCLEOTIDE SEQUENCE</scope>
    <source>
        <strain evidence="5">DSM 53165</strain>
    </source>
</reference>
<gene>
    <name evidence="5" type="ORF">K7C98_31530</name>
</gene>
<evidence type="ECO:0000313" key="5">
    <source>
        <dbReference type="EMBL" id="MBZ5713784.1"/>
    </source>
</evidence>
<dbReference type="SUPFAM" id="SSF52540">
    <property type="entry name" value="P-loop containing nucleoside triphosphate hydrolases"/>
    <property type="match status" value="1"/>
</dbReference>
<keyword evidence="6" id="KW-1185">Reference proteome</keyword>
<dbReference type="InterPro" id="IPR050221">
    <property type="entry name" value="26S_Proteasome_ATPase"/>
</dbReference>
<organism evidence="5 6">
    <name type="scientific">Nannocystis pusilla</name>
    <dbReference type="NCBI Taxonomy" id="889268"/>
    <lineage>
        <taxon>Bacteria</taxon>
        <taxon>Pseudomonadati</taxon>
        <taxon>Myxococcota</taxon>
        <taxon>Polyangia</taxon>
        <taxon>Nannocystales</taxon>
        <taxon>Nannocystaceae</taxon>
        <taxon>Nannocystis</taxon>
    </lineage>
</organism>
<keyword evidence="3" id="KW-0067">ATP-binding</keyword>
<dbReference type="RefSeq" id="WP_224195520.1">
    <property type="nucleotide sequence ID" value="NZ_JAIRAU010000044.1"/>
</dbReference>
<feature type="domain" description="AAA+ ATPase" evidence="4">
    <location>
        <begin position="67"/>
        <end position="213"/>
    </location>
</feature>
<evidence type="ECO:0000256" key="3">
    <source>
        <dbReference type="ARBA" id="ARBA00022840"/>
    </source>
</evidence>
<comment type="caution">
    <text evidence="5">The sequence shown here is derived from an EMBL/GenBank/DDBJ whole genome shotgun (WGS) entry which is preliminary data.</text>
</comment>
<keyword evidence="2" id="KW-0547">Nucleotide-binding</keyword>
<proteinExistence type="inferred from homology"/>
<dbReference type="SMART" id="SM00382">
    <property type="entry name" value="AAA"/>
    <property type="match status" value="1"/>
</dbReference>
<evidence type="ECO:0000256" key="2">
    <source>
        <dbReference type="ARBA" id="ARBA00022741"/>
    </source>
</evidence>
<dbReference type="InterPro" id="IPR027417">
    <property type="entry name" value="P-loop_NTPase"/>
</dbReference>
<comment type="similarity">
    <text evidence="1">Belongs to the AAA ATPase family.</text>
</comment>
<name>A0ABS7U008_9BACT</name>